<evidence type="ECO:0000256" key="4">
    <source>
        <dbReference type="ARBA" id="ARBA00022741"/>
    </source>
</evidence>
<dbReference type="CDD" id="cd03688">
    <property type="entry name" value="eIF2_gamma_II"/>
    <property type="match status" value="1"/>
</dbReference>
<sequence>MSNKVYPDLSIVILGHVDHGKTTLAKAFTGRWIAKHSEELKRGLTIKLGYANFSIYKCQEHGYTTKDRCPICGKETDFIRKISLLDVPGHEALLSVMLSGAAIVDAGILVIAANEPVPQPQTLEHLLIFKLLGDKPLLVVQNKIDLLKKEEAIENYKKIQDLLKSVGIKKNIPIIPISAINEINIEYILEWLATIPSPKRNIEEKPIFLASRSFDVNKPGSEIEDLKGGVLGGSVMQGKFKVGDEIEIKPGLFINNKWVTIKTKIKNLMQGDERVEEIIPGGTSSIETYLDPFLTKDDTLSGQIVGLVGDLPDPVDRLTIEYEQIKKDRNLKEGEEILVTVYNIVSRGIILKKSGNEILVKLSKPLIAKTGNKSVILAKTGSRWSLFGVGEVK</sequence>
<evidence type="ECO:0000256" key="6">
    <source>
        <dbReference type="ARBA" id="ARBA00023134"/>
    </source>
</evidence>
<evidence type="ECO:0000256" key="3">
    <source>
        <dbReference type="ARBA" id="ARBA00022540"/>
    </source>
</evidence>
<evidence type="ECO:0000259" key="8">
    <source>
        <dbReference type="PROSITE" id="PS51722"/>
    </source>
</evidence>
<dbReference type="GO" id="GO:0000049">
    <property type="term" value="F:tRNA binding"/>
    <property type="evidence" value="ECO:0007669"/>
    <property type="project" value="InterPro"/>
</dbReference>
<dbReference type="InterPro" id="IPR000795">
    <property type="entry name" value="T_Tr_GTP-bd_dom"/>
</dbReference>
<dbReference type="SUPFAM" id="SSF50447">
    <property type="entry name" value="Translation proteins"/>
    <property type="match status" value="1"/>
</dbReference>
<dbReference type="InterPro" id="IPR027417">
    <property type="entry name" value="P-loop_NTPase"/>
</dbReference>
<dbReference type="AlphaFoldDB" id="A0A397WNX7"/>
<dbReference type="GO" id="GO:0001731">
    <property type="term" value="P:formation of translation preinitiation complex"/>
    <property type="evidence" value="ECO:0007669"/>
    <property type="project" value="TreeGrafter"/>
</dbReference>
<dbReference type="InterPro" id="IPR050543">
    <property type="entry name" value="eIF2G"/>
</dbReference>
<dbReference type="GO" id="GO:0003743">
    <property type="term" value="F:translation initiation factor activity"/>
    <property type="evidence" value="ECO:0007669"/>
    <property type="project" value="UniProtKB-KW"/>
</dbReference>
<dbReference type="NCBIfam" id="TIGR00231">
    <property type="entry name" value="small_GTP"/>
    <property type="match status" value="1"/>
</dbReference>
<evidence type="ECO:0000256" key="1">
    <source>
        <dbReference type="ARBA" id="ARBA00005388"/>
    </source>
</evidence>
<protein>
    <recommendedName>
        <fullName evidence="2">protein-synthesizing GTPase</fullName>
        <ecNumber evidence="2">3.6.5.3</ecNumber>
    </recommendedName>
</protein>
<dbReference type="PRINTS" id="PR00315">
    <property type="entry name" value="ELONGATNFCT"/>
</dbReference>
<dbReference type="Pfam" id="PF09173">
    <property type="entry name" value="eIF2_C"/>
    <property type="match status" value="1"/>
</dbReference>
<dbReference type="InterPro" id="IPR044127">
    <property type="entry name" value="eIF2g_dom_2"/>
</dbReference>
<evidence type="ECO:0000256" key="2">
    <source>
        <dbReference type="ARBA" id="ARBA00011986"/>
    </source>
</evidence>
<dbReference type="PANTHER" id="PTHR42854:SF3">
    <property type="entry name" value="EUKARYOTIC TRANSLATION INITIATION FACTOR 2 SUBUNIT 3-RELATED"/>
    <property type="match status" value="1"/>
</dbReference>
<dbReference type="Pfam" id="PF00009">
    <property type="entry name" value="GTP_EFTU"/>
    <property type="match status" value="1"/>
</dbReference>
<evidence type="ECO:0000256" key="5">
    <source>
        <dbReference type="ARBA" id="ARBA00022917"/>
    </source>
</evidence>
<dbReference type="InterPro" id="IPR009001">
    <property type="entry name" value="Transl_elong_EF1A/Init_IF2_C"/>
</dbReference>
<dbReference type="PROSITE" id="PS51722">
    <property type="entry name" value="G_TR_2"/>
    <property type="match status" value="1"/>
</dbReference>
<proteinExistence type="inferred from homology"/>
<keyword evidence="3 9" id="KW-0396">Initiation factor</keyword>
<dbReference type="NCBIfam" id="NF003077">
    <property type="entry name" value="PRK04000.1"/>
    <property type="match status" value="1"/>
</dbReference>
<evidence type="ECO:0000313" key="10">
    <source>
        <dbReference type="Proteomes" id="UP000266622"/>
    </source>
</evidence>
<evidence type="ECO:0000313" key="9">
    <source>
        <dbReference type="EMBL" id="RIB35287.1"/>
    </source>
</evidence>
<keyword evidence="5" id="KW-0648">Protein biosynthesis</keyword>
<name>A0A397WNX7_9ARCH</name>
<evidence type="ECO:0000256" key="7">
    <source>
        <dbReference type="ARBA" id="ARBA00048107"/>
    </source>
</evidence>
<dbReference type="SUPFAM" id="SSF50465">
    <property type="entry name" value="EF-Tu/eEF-1alpha/eIF2-gamma C-terminal domain"/>
    <property type="match status" value="1"/>
</dbReference>
<dbReference type="GO" id="GO:0005525">
    <property type="term" value="F:GTP binding"/>
    <property type="evidence" value="ECO:0007669"/>
    <property type="project" value="UniProtKB-KW"/>
</dbReference>
<comment type="similarity">
    <text evidence="1">Belongs to the TRAFAC class translation factor GTPase superfamily. Classic translation factor GTPase family. EIF2G subfamily.</text>
</comment>
<keyword evidence="6" id="KW-0342">GTP-binding</keyword>
<gene>
    <name evidence="9" type="ORF">BXU00_02015</name>
</gene>
<organism evidence="9 10">
    <name type="scientific">Candidatus Nanoclepta minutus</name>
    <dbReference type="NCBI Taxonomy" id="1940235"/>
    <lineage>
        <taxon>Archaea</taxon>
        <taxon>Nanobdellota</taxon>
        <taxon>Candidatus Nanoclepta</taxon>
    </lineage>
</organism>
<dbReference type="SUPFAM" id="SSF52540">
    <property type="entry name" value="P-loop containing nucleoside triphosphate hydrolases"/>
    <property type="match status" value="1"/>
</dbReference>
<dbReference type="Gene3D" id="3.40.50.300">
    <property type="entry name" value="P-loop containing nucleotide triphosphate hydrolases"/>
    <property type="match status" value="1"/>
</dbReference>
<accession>A0A397WNX7</accession>
<dbReference type="InterPro" id="IPR005225">
    <property type="entry name" value="Small_GTP-bd"/>
</dbReference>
<comment type="catalytic activity">
    <reaction evidence="7">
        <text>GTP + H2O = GDP + phosphate + H(+)</text>
        <dbReference type="Rhea" id="RHEA:19669"/>
        <dbReference type="ChEBI" id="CHEBI:15377"/>
        <dbReference type="ChEBI" id="CHEBI:15378"/>
        <dbReference type="ChEBI" id="CHEBI:37565"/>
        <dbReference type="ChEBI" id="CHEBI:43474"/>
        <dbReference type="ChEBI" id="CHEBI:58189"/>
        <dbReference type="EC" id="3.6.5.3"/>
    </reaction>
</comment>
<dbReference type="GO" id="GO:0003924">
    <property type="term" value="F:GTPase activity"/>
    <property type="evidence" value="ECO:0007669"/>
    <property type="project" value="InterPro"/>
</dbReference>
<dbReference type="InterPro" id="IPR009000">
    <property type="entry name" value="Transl_B-barrel_sf"/>
</dbReference>
<dbReference type="Gene3D" id="2.40.30.10">
    <property type="entry name" value="Translation factors"/>
    <property type="match status" value="2"/>
</dbReference>
<dbReference type="Proteomes" id="UP000266622">
    <property type="component" value="Unassembled WGS sequence"/>
</dbReference>
<dbReference type="PANTHER" id="PTHR42854">
    <property type="entry name" value="EUKARYOTIC TRANSLATION INITIATION FACTOR 2 SUBUNIT 3 FAMILY MEMBER"/>
    <property type="match status" value="1"/>
</dbReference>
<feature type="domain" description="Tr-type G" evidence="8">
    <location>
        <begin position="6"/>
        <end position="199"/>
    </location>
</feature>
<dbReference type="EMBL" id="MWMI01000003">
    <property type="protein sequence ID" value="RIB35287.1"/>
    <property type="molecule type" value="Genomic_DNA"/>
</dbReference>
<dbReference type="EC" id="3.6.5.3" evidence="2"/>
<reference evidence="9 10" key="1">
    <citation type="journal article" date="2018" name="Syst. Appl. Microbiol.">
        <title>A new symbiotic nanoarchaeote (Candidatus Nanoclepta minutus) and its host (Zestosphaera tikiterensis gen. nov., sp. nov.) from a New Zealand hot spring.</title>
        <authorList>
            <person name="St John E."/>
            <person name="Liu Y."/>
            <person name="Podar M."/>
            <person name="Stott M.B."/>
            <person name="Meneghin J."/>
            <person name="Chen Z."/>
            <person name="Lagutin K."/>
            <person name="Mitchell K."/>
            <person name="Reysenbach A.L."/>
        </authorList>
    </citation>
    <scope>NUCLEOTIDE SEQUENCE [LARGE SCALE GENOMIC DNA]</scope>
    <source>
        <strain evidence="9">NZ3</strain>
    </source>
</reference>
<dbReference type="InterPro" id="IPR015256">
    <property type="entry name" value="eIF2g_C"/>
</dbReference>
<keyword evidence="4" id="KW-0547">Nucleotide-binding</keyword>
<dbReference type="GO" id="GO:0005829">
    <property type="term" value="C:cytosol"/>
    <property type="evidence" value="ECO:0007669"/>
    <property type="project" value="TreeGrafter"/>
</dbReference>
<comment type="caution">
    <text evidence="9">The sequence shown here is derived from an EMBL/GenBank/DDBJ whole genome shotgun (WGS) entry which is preliminary data.</text>
</comment>